<evidence type="ECO:0000313" key="2">
    <source>
        <dbReference type="Proteomes" id="UP000600547"/>
    </source>
</evidence>
<name>A0A8H9GML3_9DEIO</name>
<keyword evidence="2" id="KW-1185">Reference proteome</keyword>
<dbReference type="RefSeq" id="WP_189062492.1">
    <property type="nucleotide sequence ID" value="NZ_BMQG01000004.1"/>
</dbReference>
<reference evidence="2" key="1">
    <citation type="journal article" date="2019" name="Int. J. Syst. Evol. Microbiol.">
        <title>The Global Catalogue of Microorganisms (GCM) 10K type strain sequencing project: providing services to taxonomists for standard genome sequencing and annotation.</title>
        <authorList>
            <consortium name="The Broad Institute Genomics Platform"/>
            <consortium name="The Broad Institute Genome Sequencing Center for Infectious Disease"/>
            <person name="Wu L."/>
            <person name="Ma J."/>
        </authorList>
    </citation>
    <scope>NUCLEOTIDE SEQUENCE [LARGE SCALE GENOMIC DNA]</scope>
    <source>
        <strain evidence="2">JCM 31047</strain>
    </source>
</reference>
<comment type="caution">
    <text evidence="1">The sequence shown here is derived from an EMBL/GenBank/DDBJ whole genome shotgun (WGS) entry which is preliminary data.</text>
</comment>
<gene>
    <name evidence="1" type="ORF">GCM10008956_15200</name>
</gene>
<dbReference type="Proteomes" id="UP000600547">
    <property type="component" value="Unassembled WGS sequence"/>
</dbReference>
<organism evidence="1 2">
    <name type="scientific">Deinococcus arenae</name>
    <dbReference type="NCBI Taxonomy" id="1452751"/>
    <lineage>
        <taxon>Bacteria</taxon>
        <taxon>Thermotogati</taxon>
        <taxon>Deinococcota</taxon>
        <taxon>Deinococci</taxon>
        <taxon>Deinococcales</taxon>
        <taxon>Deinococcaceae</taxon>
        <taxon>Deinococcus</taxon>
    </lineage>
</organism>
<dbReference type="EMBL" id="BMQG01000004">
    <property type="protein sequence ID" value="GGM39715.1"/>
    <property type="molecule type" value="Genomic_DNA"/>
</dbReference>
<protein>
    <submittedName>
        <fullName evidence="1">Uncharacterized protein</fullName>
    </submittedName>
</protein>
<accession>A0A8H9GML3</accession>
<proteinExistence type="predicted"/>
<sequence length="208" mass="22641">MTSNDISTPKKAESAPRQALELLAEEWEIEGIQLCDGVHASVPNAFAGQTYQRCAQELREALLKLDPAALRARADIEADGMRAGLDGHAGTHNPYIWKGSPEHRDAWGRGQQAVEKYGQDRYQMGYEKAQEVAVVTREPALRAQAEADKGLRGAVVQLMSDPWSYHYEESGTTKRCVGCGEKEGAAHDHWCPIPSITAALAQAGGEGQ</sequence>
<evidence type="ECO:0000313" key="1">
    <source>
        <dbReference type="EMBL" id="GGM39715.1"/>
    </source>
</evidence>
<dbReference type="AlphaFoldDB" id="A0A8H9GML3"/>